<dbReference type="InterPro" id="IPR001867">
    <property type="entry name" value="OmpR/PhoB-type_DNA-bd"/>
</dbReference>
<proteinExistence type="predicted"/>
<dbReference type="Pfam" id="PF00486">
    <property type="entry name" value="Trans_reg_C"/>
    <property type="match status" value="1"/>
</dbReference>
<evidence type="ECO:0000313" key="10">
    <source>
        <dbReference type="EMBL" id="MDT0266141.1"/>
    </source>
</evidence>
<dbReference type="SUPFAM" id="SSF46894">
    <property type="entry name" value="C-terminal effector domain of the bipartite response regulators"/>
    <property type="match status" value="1"/>
</dbReference>
<dbReference type="InterPro" id="IPR001789">
    <property type="entry name" value="Sig_transdc_resp-reg_receiver"/>
</dbReference>
<dbReference type="Proteomes" id="UP001183410">
    <property type="component" value="Unassembled WGS sequence"/>
</dbReference>
<dbReference type="PANTHER" id="PTHR48111">
    <property type="entry name" value="REGULATOR OF RPOS"/>
    <property type="match status" value="1"/>
</dbReference>
<dbReference type="Gene3D" id="1.10.10.10">
    <property type="entry name" value="Winged helix-like DNA-binding domain superfamily/Winged helix DNA-binding domain"/>
    <property type="match status" value="1"/>
</dbReference>
<comment type="caution">
    <text evidence="10">The sequence shown here is derived from an EMBL/GenBank/DDBJ whole genome shotgun (WGS) entry which is preliminary data.</text>
</comment>
<dbReference type="PROSITE" id="PS51755">
    <property type="entry name" value="OMPR_PHOB"/>
    <property type="match status" value="1"/>
</dbReference>
<keyword evidence="11" id="KW-1185">Reference proteome</keyword>
<accession>A0ABU2JMC4</accession>
<dbReference type="Pfam" id="PF00072">
    <property type="entry name" value="Response_reg"/>
    <property type="match status" value="1"/>
</dbReference>
<keyword evidence="3" id="KW-0805">Transcription regulation</keyword>
<keyword evidence="2" id="KW-0902">Two-component regulatory system</keyword>
<feature type="domain" description="OmpR/PhoB-type" evidence="9">
    <location>
        <begin position="150"/>
        <end position="243"/>
    </location>
</feature>
<evidence type="ECO:0000259" key="9">
    <source>
        <dbReference type="PROSITE" id="PS51755"/>
    </source>
</evidence>
<dbReference type="Gene3D" id="6.10.250.690">
    <property type="match status" value="1"/>
</dbReference>
<evidence type="ECO:0000259" key="8">
    <source>
        <dbReference type="PROSITE" id="PS50110"/>
    </source>
</evidence>
<evidence type="ECO:0000313" key="11">
    <source>
        <dbReference type="Proteomes" id="UP001183410"/>
    </source>
</evidence>
<dbReference type="SMART" id="SM00862">
    <property type="entry name" value="Trans_reg_C"/>
    <property type="match status" value="1"/>
</dbReference>
<dbReference type="InterPro" id="IPR039420">
    <property type="entry name" value="WalR-like"/>
</dbReference>
<name>A0ABU2JMC4_9ACTN</name>
<dbReference type="InterPro" id="IPR016032">
    <property type="entry name" value="Sig_transdc_resp-reg_C-effctor"/>
</dbReference>
<protein>
    <submittedName>
        <fullName evidence="10">Response regulator transcription factor</fullName>
    </submittedName>
</protein>
<sequence>MDTATTETTHTHPDELPPWNWRTEHATWHILVVESDQTAAEELTHGLRHNGHAVTRVGTGCEAVRACTEVDVVLLRLELPDFDGLAVCRGIRSVSDVPVIAVTERGSELDCVLGLQAGADDYLVQPYGLRELIARIDAVMRRARSVPATEPVICRGALKVDATTRQVTVNGVEVDLTRKEFDLLYLLASHPDTVIPRKQLMQKVWDGSWSRRTVDTHVSGLRNKLGSSDWIITVRGVGFRLGHA</sequence>
<evidence type="ECO:0000256" key="5">
    <source>
        <dbReference type="ARBA" id="ARBA00023163"/>
    </source>
</evidence>
<dbReference type="SMART" id="SM00448">
    <property type="entry name" value="REC"/>
    <property type="match status" value="1"/>
</dbReference>
<dbReference type="PROSITE" id="PS50110">
    <property type="entry name" value="RESPONSE_REGULATORY"/>
    <property type="match status" value="1"/>
</dbReference>
<keyword evidence="4 7" id="KW-0238">DNA-binding</keyword>
<evidence type="ECO:0000256" key="3">
    <source>
        <dbReference type="ARBA" id="ARBA00023015"/>
    </source>
</evidence>
<dbReference type="RefSeq" id="WP_311666143.1">
    <property type="nucleotide sequence ID" value="NZ_JAVREO010000003.1"/>
</dbReference>
<evidence type="ECO:0000256" key="6">
    <source>
        <dbReference type="PROSITE-ProRule" id="PRU00169"/>
    </source>
</evidence>
<reference evidence="11" key="1">
    <citation type="submission" date="2023-07" db="EMBL/GenBank/DDBJ databases">
        <title>30 novel species of actinomycetes from the DSMZ collection.</title>
        <authorList>
            <person name="Nouioui I."/>
        </authorList>
    </citation>
    <scope>NUCLEOTIDE SEQUENCE [LARGE SCALE GENOMIC DNA]</scope>
    <source>
        <strain evidence="11">DSM 44915</strain>
    </source>
</reference>
<keyword evidence="1" id="KW-0597">Phosphoprotein</keyword>
<dbReference type="CDD" id="cd00383">
    <property type="entry name" value="trans_reg_C"/>
    <property type="match status" value="1"/>
</dbReference>
<dbReference type="InterPro" id="IPR036388">
    <property type="entry name" value="WH-like_DNA-bd_sf"/>
</dbReference>
<gene>
    <name evidence="10" type="ORF">RM844_07505</name>
</gene>
<dbReference type="InterPro" id="IPR011006">
    <property type="entry name" value="CheY-like_superfamily"/>
</dbReference>
<feature type="domain" description="Response regulatory" evidence="8">
    <location>
        <begin position="29"/>
        <end position="140"/>
    </location>
</feature>
<dbReference type="Gene3D" id="3.40.50.2300">
    <property type="match status" value="1"/>
</dbReference>
<comment type="caution">
    <text evidence="6">Lacks conserved residue(s) required for the propagation of feature annotation.</text>
</comment>
<evidence type="ECO:0000256" key="4">
    <source>
        <dbReference type="ARBA" id="ARBA00023125"/>
    </source>
</evidence>
<dbReference type="EMBL" id="JAVREO010000003">
    <property type="protein sequence ID" value="MDT0266141.1"/>
    <property type="molecule type" value="Genomic_DNA"/>
</dbReference>
<keyword evidence="5" id="KW-0804">Transcription</keyword>
<organism evidence="10 11">
    <name type="scientific">Streptomyces chisholmiae</name>
    <dbReference type="NCBI Taxonomy" id="3075540"/>
    <lineage>
        <taxon>Bacteria</taxon>
        <taxon>Bacillati</taxon>
        <taxon>Actinomycetota</taxon>
        <taxon>Actinomycetes</taxon>
        <taxon>Kitasatosporales</taxon>
        <taxon>Streptomycetaceae</taxon>
        <taxon>Streptomyces</taxon>
    </lineage>
</organism>
<dbReference type="PANTHER" id="PTHR48111:SF1">
    <property type="entry name" value="TWO-COMPONENT RESPONSE REGULATOR ORR33"/>
    <property type="match status" value="1"/>
</dbReference>
<dbReference type="SUPFAM" id="SSF52172">
    <property type="entry name" value="CheY-like"/>
    <property type="match status" value="1"/>
</dbReference>
<evidence type="ECO:0000256" key="2">
    <source>
        <dbReference type="ARBA" id="ARBA00023012"/>
    </source>
</evidence>
<evidence type="ECO:0000256" key="1">
    <source>
        <dbReference type="ARBA" id="ARBA00022553"/>
    </source>
</evidence>
<feature type="DNA-binding region" description="OmpR/PhoB-type" evidence="7">
    <location>
        <begin position="150"/>
        <end position="243"/>
    </location>
</feature>
<evidence type="ECO:0000256" key="7">
    <source>
        <dbReference type="PROSITE-ProRule" id="PRU01091"/>
    </source>
</evidence>